<dbReference type="InterPro" id="IPR003593">
    <property type="entry name" value="AAA+_ATPase"/>
</dbReference>
<evidence type="ECO:0000313" key="8">
    <source>
        <dbReference type="Proteomes" id="UP000255284"/>
    </source>
</evidence>
<evidence type="ECO:0000256" key="1">
    <source>
        <dbReference type="ARBA" id="ARBA00022448"/>
    </source>
</evidence>
<feature type="domain" description="ABC transporter" evidence="5">
    <location>
        <begin position="6"/>
        <end position="238"/>
    </location>
</feature>
<keyword evidence="1" id="KW-0813">Transport</keyword>
<dbReference type="EMBL" id="UGGQ01000006">
    <property type="protein sequence ID" value="STO15817.1"/>
    <property type="molecule type" value="Genomic_DNA"/>
</dbReference>
<dbReference type="CDD" id="cd03214">
    <property type="entry name" value="ABC_Iron-Siderophores_B12_Hemin"/>
    <property type="match status" value="1"/>
</dbReference>
<dbReference type="FunFam" id="3.40.50.300:FF:000134">
    <property type="entry name" value="Iron-enterobactin ABC transporter ATP-binding protein"/>
    <property type="match status" value="1"/>
</dbReference>
<dbReference type="Pfam" id="PF00005">
    <property type="entry name" value="ABC_tran"/>
    <property type="match status" value="1"/>
</dbReference>
<dbReference type="SMART" id="SM00382">
    <property type="entry name" value="AAA"/>
    <property type="match status" value="1"/>
</dbReference>
<protein>
    <submittedName>
        <fullName evidence="6">ABC transporter ATP-binding protein</fullName>
    </submittedName>
    <submittedName>
        <fullName evidence="7">Probable siderophore transport system ATP-binding protein YusV</fullName>
    </submittedName>
</protein>
<evidence type="ECO:0000259" key="5">
    <source>
        <dbReference type="PROSITE" id="PS50893"/>
    </source>
</evidence>
<dbReference type="AlphaFoldDB" id="A0A378PDE7"/>
<dbReference type="InterPro" id="IPR027417">
    <property type="entry name" value="P-loop_NTPase"/>
</dbReference>
<dbReference type="Gene3D" id="3.40.50.300">
    <property type="entry name" value="P-loop containing nucleotide triphosphate hydrolases"/>
    <property type="match status" value="1"/>
</dbReference>
<accession>A0A378PDE7</accession>
<dbReference type="GeneID" id="61167381"/>
<dbReference type="InterPro" id="IPR017871">
    <property type="entry name" value="ABC_transporter-like_CS"/>
</dbReference>
<dbReference type="InterPro" id="IPR003439">
    <property type="entry name" value="ABC_transporter-like_ATP-bd"/>
</dbReference>
<name>A0A378PDE7_9ACTO</name>
<dbReference type="PROSITE" id="PS00211">
    <property type="entry name" value="ABC_TRANSPORTER_1"/>
    <property type="match status" value="1"/>
</dbReference>
<reference evidence="7 8" key="1">
    <citation type="submission" date="2018-06" db="EMBL/GenBank/DDBJ databases">
        <authorList>
            <consortium name="Pathogen Informatics"/>
            <person name="Doyle S."/>
        </authorList>
    </citation>
    <scope>NUCLEOTIDE SEQUENCE [LARGE SCALE GENOMIC DNA]</scope>
    <source>
        <strain evidence="7 8">NCTC11819</strain>
    </source>
</reference>
<dbReference type="GO" id="GO:0005524">
    <property type="term" value="F:ATP binding"/>
    <property type="evidence" value="ECO:0007669"/>
    <property type="project" value="UniProtKB-KW"/>
</dbReference>
<evidence type="ECO:0000256" key="4">
    <source>
        <dbReference type="ARBA" id="ARBA00022967"/>
    </source>
</evidence>
<dbReference type="RefSeq" id="WP_004014799.1">
    <property type="nucleotide sequence ID" value="NZ_CAMPUA010000014.1"/>
</dbReference>
<sequence>MADFPLSLHQVSIRFGNFIAVDEVSFEIPEGRIVGIAGPNGSGKTTLLRAMFGAQHVNEGEIKVFDKPIDTLRTSEIGRKISVVSQFENTTDRMRVWDLVLLGRSPHRRDTQGYSKEDMMIASNSLVEVGMFDARNRYVDTLSGGERQRILIARSLTQQSSCMLLDEPTNHLDVKYQHQILELIRRVAKTAVIILHDLNLVSRYCDEAIILSRGRVHCKGNPNEILNTHLINEVYSVNAKEVVDDGVKQFVFSGNIN</sequence>
<dbReference type="Proteomes" id="UP000255284">
    <property type="component" value="Unassembled WGS sequence"/>
</dbReference>
<evidence type="ECO:0000256" key="3">
    <source>
        <dbReference type="ARBA" id="ARBA00022840"/>
    </source>
</evidence>
<dbReference type="Proteomes" id="UP000575397">
    <property type="component" value="Unassembled WGS sequence"/>
</dbReference>
<evidence type="ECO:0000313" key="9">
    <source>
        <dbReference type="Proteomes" id="UP000575397"/>
    </source>
</evidence>
<evidence type="ECO:0000313" key="6">
    <source>
        <dbReference type="EMBL" id="NMX04127.1"/>
    </source>
</evidence>
<dbReference type="EMBL" id="JABCUS010000022">
    <property type="protein sequence ID" value="NMX04127.1"/>
    <property type="molecule type" value="Genomic_DNA"/>
</dbReference>
<dbReference type="PANTHER" id="PTHR42794">
    <property type="entry name" value="HEMIN IMPORT ATP-BINDING PROTEIN HMUV"/>
    <property type="match status" value="1"/>
</dbReference>
<evidence type="ECO:0000256" key="2">
    <source>
        <dbReference type="ARBA" id="ARBA00022741"/>
    </source>
</evidence>
<organism evidence="6 9">
    <name type="scientific">Mobiluncus mulieris</name>
    <dbReference type="NCBI Taxonomy" id="2052"/>
    <lineage>
        <taxon>Bacteria</taxon>
        <taxon>Bacillati</taxon>
        <taxon>Actinomycetota</taxon>
        <taxon>Actinomycetes</taxon>
        <taxon>Actinomycetales</taxon>
        <taxon>Actinomycetaceae</taxon>
        <taxon>Mobiluncus</taxon>
    </lineage>
</organism>
<reference evidence="6 9" key="2">
    <citation type="submission" date="2020-04" db="EMBL/GenBank/DDBJ databases">
        <title>Antimicrobial susceptibility and clonality of vaginal-derived multi-drug resistant Mobiluncus isolates in China.</title>
        <authorList>
            <person name="Zhang X."/>
        </authorList>
    </citation>
    <scope>NUCLEOTIDE SEQUENCE [LARGE SCALE GENOMIC DNA]</scope>
    <source>
        <strain evidence="6 9">12</strain>
    </source>
</reference>
<dbReference type="SUPFAM" id="SSF52540">
    <property type="entry name" value="P-loop containing nucleoside triphosphate hydrolases"/>
    <property type="match status" value="1"/>
</dbReference>
<gene>
    <name evidence="7" type="primary">yusV_1</name>
    <name evidence="6" type="ORF">HHJ77_09385</name>
    <name evidence="7" type="ORF">NCTC11819_00361</name>
</gene>
<keyword evidence="4" id="KW-1278">Translocase</keyword>
<keyword evidence="2" id="KW-0547">Nucleotide-binding</keyword>
<dbReference type="PROSITE" id="PS50893">
    <property type="entry name" value="ABC_TRANSPORTER_2"/>
    <property type="match status" value="1"/>
</dbReference>
<evidence type="ECO:0000313" key="7">
    <source>
        <dbReference type="EMBL" id="STO15817.1"/>
    </source>
</evidence>
<proteinExistence type="predicted"/>
<comment type="caution">
    <text evidence="6">The sequence shown here is derived from an EMBL/GenBank/DDBJ whole genome shotgun (WGS) entry which is preliminary data.</text>
</comment>
<dbReference type="PANTHER" id="PTHR42794:SF1">
    <property type="entry name" value="HEMIN IMPORT ATP-BINDING PROTEIN HMUV"/>
    <property type="match status" value="1"/>
</dbReference>
<dbReference type="GO" id="GO:0016887">
    <property type="term" value="F:ATP hydrolysis activity"/>
    <property type="evidence" value="ECO:0007669"/>
    <property type="project" value="InterPro"/>
</dbReference>
<keyword evidence="3 6" id="KW-0067">ATP-binding</keyword>